<evidence type="ECO:0000256" key="4">
    <source>
        <dbReference type="ARBA" id="ARBA00022692"/>
    </source>
</evidence>
<gene>
    <name evidence="13" type="ORF">QD47_23425</name>
</gene>
<protein>
    <recommendedName>
        <fullName evidence="15">Disulfide bond formation protein B</fullName>
    </recommendedName>
</protein>
<dbReference type="InterPro" id="IPR003752">
    <property type="entry name" value="DiS_bond_form_DsbB/BdbC"/>
</dbReference>
<reference evidence="13 14" key="1">
    <citation type="submission" date="2014-11" db="EMBL/GenBank/DDBJ databases">
        <title>Draft Genome Sequences of Paenibacillus polymyxa NRRL B-30509 and Paenibacillus terrae NRRL B-30644, Strains from a Poultry Environment that Produce Tridecaptin A and Paenicidins.</title>
        <authorList>
            <person name="van Belkum M.J."/>
            <person name="Lohans C.T."/>
            <person name="Vederas J.C."/>
        </authorList>
    </citation>
    <scope>NUCLEOTIDE SEQUENCE [LARGE SCALE GENOMIC DNA]</scope>
    <source>
        <strain evidence="13 14">NRRL B-30644</strain>
    </source>
</reference>
<dbReference type="GO" id="GO:0006457">
    <property type="term" value="P:protein folding"/>
    <property type="evidence" value="ECO:0007669"/>
    <property type="project" value="InterPro"/>
</dbReference>
<keyword evidence="9" id="KW-1015">Disulfide bond</keyword>
<dbReference type="EMBL" id="JTHP01000061">
    <property type="protein sequence ID" value="KJD43320.1"/>
    <property type="molecule type" value="Genomic_DNA"/>
</dbReference>
<name>A0A0D7WVY7_9BACL</name>
<feature type="transmembrane region" description="Helical" evidence="12">
    <location>
        <begin position="110"/>
        <end position="133"/>
    </location>
</feature>
<feature type="transmembrane region" description="Helical" evidence="12">
    <location>
        <begin position="40"/>
        <end position="58"/>
    </location>
</feature>
<keyword evidence="8 12" id="KW-0472">Membrane</keyword>
<evidence type="ECO:0008006" key="15">
    <source>
        <dbReference type="Google" id="ProtNLM"/>
    </source>
</evidence>
<proteinExistence type="inferred from homology"/>
<dbReference type="GO" id="GO:0015035">
    <property type="term" value="F:protein-disulfide reductase activity"/>
    <property type="evidence" value="ECO:0007669"/>
    <property type="project" value="InterPro"/>
</dbReference>
<dbReference type="Gene3D" id="1.20.1550.10">
    <property type="entry name" value="DsbB-like"/>
    <property type="match status" value="1"/>
</dbReference>
<comment type="subcellular location">
    <subcellularLocation>
        <location evidence="1">Membrane</location>
        <topology evidence="1">Multi-pass membrane protein</topology>
    </subcellularLocation>
</comment>
<evidence type="ECO:0000256" key="2">
    <source>
        <dbReference type="ARBA" id="ARBA00007602"/>
    </source>
</evidence>
<comment type="caution">
    <text evidence="13">The sequence shown here is derived from an EMBL/GenBank/DDBJ whole genome shotgun (WGS) entry which is preliminary data.</text>
</comment>
<evidence type="ECO:0000256" key="5">
    <source>
        <dbReference type="ARBA" id="ARBA00022982"/>
    </source>
</evidence>
<evidence type="ECO:0000256" key="10">
    <source>
        <dbReference type="ARBA" id="ARBA00023186"/>
    </source>
</evidence>
<keyword evidence="11" id="KW-0676">Redox-active center</keyword>
<dbReference type="PANTHER" id="PTHR43469:SF1">
    <property type="entry name" value="SPBETA PROPHAGE-DERIVED DISULFIDE BOND FORMATION PROTEIN B"/>
    <property type="match status" value="1"/>
</dbReference>
<dbReference type="PANTHER" id="PTHR43469">
    <property type="entry name" value="DISULFIDE FORMATION PROTEIN-RELATED"/>
    <property type="match status" value="1"/>
</dbReference>
<evidence type="ECO:0000256" key="8">
    <source>
        <dbReference type="ARBA" id="ARBA00023136"/>
    </source>
</evidence>
<feature type="transmembrane region" description="Helical" evidence="12">
    <location>
        <begin position="7"/>
        <end position="28"/>
    </location>
</feature>
<dbReference type="PATRIC" id="fig|159743.3.peg.5207"/>
<organism evidence="13 14">
    <name type="scientific">Paenibacillus terrae</name>
    <dbReference type="NCBI Taxonomy" id="159743"/>
    <lineage>
        <taxon>Bacteria</taxon>
        <taxon>Bacillati</taxon>
        <taxon>Bacillota</taxon>
        <taxon>Bacilli</taxon>
        <taxon>Bacillales</taxon>
        <taxon>Paenibacillaceae</taxon>
        <taxon>Paenibacillus</taxon>
    </lineage>
</organism>
<keyword evidence="3" id="KW-0813">Transport</keyword>
<keyword evidence="14" id="KW-1185">Reference proteome</keyword>
<keyword evidence="7" id="KW-0560">Oxidoreductase</keyword>
<dbReference type="AlphaFoldDB" id="A0A0D7WVY7"/>
<dbReference type="InterPro" id="IPR012187">
    <property type="entry name" value="Disulphide_bond_form_BdbC"/>
</dbReference>
<evidence type="ECO:0000256" key="6">
    <source>
        <dbReference type="ARBA" id="ARBA00022989"/>
    </source>
</evidence>
<comment type="similarity">
    <text evidence="2">Belongs to the DsbB family. BdbC subfamily.</text>
</comment>
<dbReference type="InterPro" id="IPR023380">
    <property type="entry name" value="DsbB-like_sf"/>
</dbReference>
<evidence type="ECO:0000256" key="12">
    <source>
        <dbReference type="SAM" id="Phobius"/>
    </source>
</evidence>
<keyword evidence="10" id="KW-0143">Chaperone</keyword>
<dbReference type="HAMAP" id="MF_00287">
    <property type="entry name" value="BdbC"/>
    <property type="match status" value="1"/>
</dbReference>
<feature type="transmembrane region" description="Helical" evidence="12">
    <location>
        <begin position="65"/>
        <end position="84"/>
    </location>
</feature>
<dbReference type="SUPFAM" id="SSF158442">
    <property type="entry name" value="DsbB-like"/>
    <property type="match status" value="1"/>
</dbReference>
<evidence type="ECO:0000256" key="3">
    <source>
        <dbReference type="ARBA" id="ARBA00022448"/>
    </source>
</evidence>
<evidence type="ECO:0000256" key="7">
    <source>
        <dbReference type="ARBA" id="ARBA00023002"/>
    </source>
</evidence>
<evidence type="ECO:0000313" key="13">
    <source>
        <dbReference type="EMBL" id="KJD43320.1"/>
    </source>
</evidence>
<dbReference type="OrthoDB" id="158402at2"/>
<evidence type="ECO:0000256" key="11">
    <source>
        <dbReference type="ARBA" id="ARBA00023284"/>
    </source>
</evidence>
<dbReference type="PIRSF" id="PIRSF036659">
    <property type="entry name" value="BdbC"/>
    <property type="match status" value="1"/>
</dbReference>
<dbReference type="NCBIfam" id="NF002849">
    <property type="entry name" value="PRK03113.1"/>
    <property type="match status" value="1"/>
</dbReference>
<accession>A0A0D7WVY7</accession>
<dbReference type="Proteomes" id="UP000032534">
    <property type="component" value="Unassembled WGS sequence"/>
</dbReference>
<evidence type="ECO:0000256" key="9">
    <source>
        <dbReference type="ARBA" id="ARBA00023157"/>
    </source>
</evidence>
<keyword evidence="4 12" id="KW-0812">Transmembrane</keyword>
<keyword evidence="5" id="KW-0249">Electron transport</keyword>
<dbReference type="GO" id="GO:0016020">
    <property type="term" value="C:membrane"/>
    <property type="evidence" value="ECO:0007669"/>
    <property type="project" value="UniProtKB-SubCell"/>
</dbReference>
<evidence type="ECO:0000313" key="14">
    <source>
        <dbReference type="Proteomes" id="UP000032534"/>
    </source>
</evidence>
<dbReference type="Pfam" id="PF02600">
    <property type="entry name" value="DsbB"/>
    <property type="match status" value="1"/>
</dbReference>
<sequence length="139" mass="15859">MKKTFQNYGILMAWFVSIVATCGSLYFSEILHYEPCKLCWLQRICMYPLTVILGYASLTEDRKYARSAFFLSFIGLGIALYHYLGQKLASLGKILPCNVGVSCKTDYTNWFGFITIPLMALTAFTLILSFLWMTNKKVS</sequence>
<evidence type="ECO:0000256" key="1">
    <source>
        <dbReference type="ARBA" id="ARBA00004141"/>
    </source>
</evidence>
<keyword evidence="6 12" id="KW-1133">Transmembrane helix</keyword>